<dbReference type="Pfam" id="PF12796">
    <property type="entry name" value="Ank_2"/>
    <property type="match status" value="1"/>
</dbReference>
<organism evidence="4 5">
    <name type="scientific">Pseudomarimonas arenosa</name>
    <dbReference type="NCBI Taxonomy" id="2774145"/>
    <lineage>
        <taxon>Bacteria</taxon>
        <taxon>Pseudomonadati</taxon>
        <taxon>Pseudomonadota</taxon>
        <taxon>Gammaproteobacteria</taxon>
        <taxon>Lysobacterales</taxon>
        <taxon>Lysobacteraceae</taxon>
        <taxon>Pseudomarimonas</taxon>
    </lineage>
</organism>
<sequence>MKYPLARPLKKVTKAQAALNRRLLDAAKAGDLDAARQALADGADPSARGDSTKGDDETALHYAAQANHPRMVRLLLDHGADRTAERLQMDWDGGDGGDGDWCSVGWTPLNFAVYLGALDAVAEFLKDEPKQHADHWSPLDAALREGAQVDLAVVGPRLLAWNPDLVRVHNLFEDDVHEGRGQCLLVAALTGEPWFTVEGEARVRWVITHCLDPYATGDDNLDRCVRFAVDHLDQDRDEAGIAFVEACAAERKRAGFLAVAKTVNPSPKPSTTRGGL</sequence>
<evidence type="ECO:0000313" key="4">
    <source>
        <dbReference type="EMBL" id="MBD8527294.1"/>
    </source>
</evidence>
<dbReference type="SMART" id="SM00248">
    <property type="entry name" value="ANK"/>
    <property type="match status" value="3"/>
</dbReference>
<keyword evidence="5" id="KW-1185">Reference proteome</keyword>
<comment type="caution">
    <text evidence="4">The sequence shown here is derived from an EMBL/GenBank/DDBJ whole genome shotgun (WGS) entry which is preliminary data.</text>
</comment>
<dbReference type="PROSITE" id="PS50297">
    <property type="entry name" value="ANK_REP_REGION"/>
    <property type="match status" value="1"/>
</dbReference>
<reference evidence="4 5" key="1">
    <citation type="submission" date="2020-09" db="EMBL/GenBank/DDBJ databases">
        <title>Pseudoxanthomonas sp. CAU 1598 isolated from sand of Yaerae Beach.</title>
        <authorList>
            <person name="Kim W."/>
        </authorList>
    </citation>
    <scope>NUCLEOTIDE SEQUENCE [LARGE SCALE GENOMIC DNA]</scope>
    <source>
        <strain evidence="4 5">CAU 1598</strain>
    </source>
</reference>
<dbReference type="SUPFAM" id="SSF48403">
    <property type="entry name" value="Ankyrin repeat"/>
    <property type="match status" value="1"/>
</dbReference>
<evidence type="ECO:0000256" key="2">
    <source>
        <dbReference type="ARBA" id="ARBA00023043"/>
    </source>
</evidence>
<dbReference type="EMBL" id="JACYTR010000046">
    <property type="protein sequence ID" value="MBD8527294.1"/>
    <property type="molecule type" value="Genomic_DNA"/>
</dbReference>
<dbReference type="PANTHER" id="PTHR24203">
    <property type="entry name" value="ANKYRIN REPEAT FAMILY PROTEIN"/>
    <property type="match status" value="1"/>
</dbReference>
<accession>A0AAW3ZRT7</accession>
<evidence type="ECO:0000256" key="3">
    <source>
        <dbReference type="PROSITE-ProRule" id="PRU00023"/>
    </source>
</evidence>
<keyword evidence="2 3" id="KW-0040">ANK repeat</keyword>
<dbReference type="PANTHER" id="PTHR24203:SF86">
    <property type="entry name" value="PROTEASOME 26S SUBUNIT, NON-ATPASE 10"/>
    <property type="match status" value="1"/>
</dbReference>
<evidence type="ECO:0000256" key="1">
    <source>
        <dbReference type="ARBA" id="ARBA00022737"/>
    </source>
</evidence>
<protein>
    <submittedName>
        <fullName evidence="4">Ankyrin repeat domain-containing protein</fullName>
    </submittedName>
</protein>
<dbReference type="AlphaFoldDB" id="A0AAW3ZRT7"/>
<dbReference type="RefSeq" id="WP_192030715.1">
    <property type="nucleotide sequence ID" value="NZ_JACYTR010000046.1"/>
</dbReference>
<dbReference type="Gene3D" id="1.25.40.20">
    <property type="entry name" value="Ankyrin repeat-containing domain"/>
    <property type="match status" value="1"/>
</dbReference>
<name>A0AAW3ZRT7_9GAMM</name>
<evidence type="ECO:0000313" key="5">
    <source>
        <dbReference type="Proteomes" id="UP000613768"/>
    </source>
</evidence>
<keyword evidence="1" id="KW-0677">Repeat</keyword>
<dbReference type="InterPro" id="IPR002110">
    <property type="entry name" value="Ankyrin_rpt"/>
</dbReference>
<dbReference type="Proteomes" id="UP000613768">
    <property type="component" value="Unassembled WGS sequence"/>
</dbReference>
<gene>
    <name evidence="4" type="ORF">IFO71_16240</name>
</gene>
<dbReference type="PROSITE" id="PS50088">
    <property type="entry name" value="ANK_REPEAT"/>
    <property type="match status" value="1"/>
</dbReference>
<proteinExistence type="predicted"/>
<feature type="repeat" description="ANK" evidence="3">
    <location>
        <begin position="55"/>
        <end position="87"/>
    </location>
</feature>
<dbReference type="InterPro" id="IPR036770">
    <property type="entry name" value="Ankyrin_rpt-contain_sf"/>
</dbReference>